<accession>A0A1E7L0Y2</accession>
<dbReference type="PATRIC" id="fig|518642.10.peg.4452"/>
<dbReference type="Proteomes" id="UP000176005">
    <property type="component" value="Unassembled WGS sequence"/>
</dbReference>
<name>A0A1E7L0Y2_9ACTN</name>
<gene>
    <name evidence="1" type="ORF">AN218_20330</name>
</gene>
<reference evidence="1 2" key="1">
    <citation type="journal article" date="2016" name="Front. Microbiol.">
        <title>Comparative Genomics Analysis of Streptomyces Species Reveals Their Adaptation to the Marine Environment and Their Diversity at the Genomic Level.</title>
        <authorList>
            <person name="Tian X."/>
            <person name="Zhang Z."/>
            <person name="Yang T."/>
            <person name="Chen M."/>
            <person name="Li J."/>
            <person name="Chen F."/>
            <person name="Yang J."/>
            <person name="Li W."/>
            <person name="Zhang B."/>
            <person name="Zhang Z."/>
            <person name="Wu J."/>
            <person name="Zhang C."/>
            <person name="Long L."/>
            <person name="Xiao J."/>
        </authorList>
    </citation>
    <scope>NUCLEOTIDE SEQUENCE [LARGE SCALE GENOMIC DNA]</scope>
    <source>
        <strain evidence="1 2">SCSIO 10429</strain>
    </source>
</reference>
<evidence type="ECO:0000313" key="1">
    <source>
        <dbReference type="EMBL" id="OEV09845.1"/>
    </source>
</evidence>
<comment type="caution">
    <text evidence="1">The sequence shown here is derived from an EMBL/GenBank/DDBJ whole genome shotgun (WGS) entry which is preliminary data.</text>
</comment>
<dbReference type="AlphaFoldDB" id="A0A1E7L0Y2"/>
<organism evidence="1 2">
    <name type="scientific">Streptomyces nanshensis</name>
    <dbReference type="NCBI Taxonomy" id="518642"/>
    <lineage>
        <taxon>Bacteria</taxon>
        <taxon>Bacillati</taxon>
        <taxon>Actinomycetota</taxon>
        <taxon>Actinomycetes</taxon>
        <taxon>Kitasatosporales</taxon>
        <taxon>Streptomycetaceae</taxon>
        <taxon>Streptomyces</taxon>
    </lineage>
</organism>
<proteinExistence type="predicted"/>
<keyword evidence="2" id="KW-1185">Reference proteome</keyword>
<dbReference type="EMBL" id="LJGW01000341">
    <property type="protein sequence ID" value="OEV09845.1"/>
    <property type="molecule type" value="Genomic_DNA"/>
</dbReference>
<dbReference type="RefSeq" id="WP_070018332.1">
    <property type="nucleotide sequence ID" value="NZ_LJGW01000341.1"/>
</dbReference>
<sequence>MRNPTRLTAAEPESMDQLLGDCARMAPHWRVTGYEGLVASAGAGLGPGPRASYEKLSGVRIPAASARVAEGMSEYGVW</sequence>
<protein>
    <submittedName>
        <fullName evidence="1">Uncharacterized protein</fullName>
    </submittedName>
</protein>
<evidence type="ECO:0000313" key="2">
    <source>
        <dbReference type="Proteomes" id="UP000176005"/>
    </source>
</evidence>